<sequence length="530" mass="55836">MTTTGGPQAAGDEAAPRVLLTAADTVPTADAVPTAGSVPTAGAVRDHGAVPGRDPLTGTTGSRGVDAVRRVRRSWARRVLVADLLAVALVGTAAAVLLPADPTGPVGHVGPTLLVVGLVALLGVALAVRRCWHPLLVCSGGLEYTRVLQAGTGALLVLALGQVAVRDDGLRPWTLAVLPAAVLAVLAVRGVARALLHRRRRRGIGLTGVLAVGSEESVEALVARTRRAPEHGWTVLAACTPAGVGTCAGVPVVGDLDDVAERVHGVGAEVVAVAAAPGWSGRRLHRLAWELEGTDLDLVVDPGLMEIAGPRLHVTPVDGQPMIRLTQPTFRGAARVSKALLDRVVAVVAVVALAPVLLGVALAIRLDDHGPVFFRQERVGRRGRPFRMIKFRSMAVDAEAVRTSLRSDDADGPLFKMRADPRVTRIGAVLRRYSLDELPQLLNVVGGSMSLVGPRPPLPSEVVEYADDARRRLLVRPGMTGLWQVSGRSDLSWEETVRLDLRYVENWSPGLDLHILARTVTAVLAGRGAY</sequence>
<evidence type="ECO:0000256" key="4">
    <source>
        <dbReference type="ARBA" id="ARBA00022692"/>
    </source>
</evidence>
<evidence type="ECO:0000256" key="8">
    <source>
        <dbReference type="SAM" id="Phobius"/>
    </source>
</evidence>
<feature type="transmembrane region" description="Helical" evidence="8">
    <location>
        <begin position="79"/>
        <end position="100"/>
    </location>
</feature>
<protein>
    <submittedName>
        <fullName evidence="10">Exopolysaccharide biosynthesis polyprenyl glycosylphosphotransferase</fullName>
    </submittedName>
</protein>
<name>A0A7Y9J455_9PSEU</name>
<accession>A0A7Y9J455</accession>
<dbReference type="Pfam" id="PF02397">
    <property type="entry name" value="Bac_transf"/>
    <property type="match status" value="1"/>
</dbReference>
<feature type="region of interest" description="Disordered" evidence="7">
    <location>
        <begin position="30"/>
        <end position="62"/>
    </location>
</feature>
<evidence type="ECO:0000256" key="7">
    <source>
        <dbReference type="SAM" id="MobiDB-lite"/>
    </source>
</evidence>
<dbReference type="Proteomes" id="UP000535890">
    <property type="component" value="Unassembled WGS sequence"/>
</dbReference>
<dbReference type="NCBIfam" id="TIGR03025">
    <property type="entry name" value="EPS_sugtrans"/>
    <property type="match status" value="1"/>
</dbReference>
<evidence type="ECO:0000313" key="11">
    <source>
        <dbReference type="Proteomes" id="UP000535890"/>
    </source>
</evidence>
<dbReference type="GO" id="GO:0016020">
    <property type="term" value="C:membrane"/>
    <property type="evidence" value="ECO:0007669"/>
    <property type="project" value="UniProtKB-SubCell"/>
</dbReference>
<keyword evidence="5 8" id="KW-1133">Transmembrane helix</keyword>
<proteinExistence type="inferred from homology"/>
<dbReference type="EMBL" id="JACCBN010000001">
    <property type="protein sequence ID" value="NYD34702.1"/>
    <property type="molecule type" value="Genomic_DNA"/>
</dbReference>
<comment type="similarity">
    <text evidence="2">Belongs to the bacterial sugar transferase family.</text>
</comment>
<reference evidence="10 11" key="1">
    <citation type="submission" date="2020-07" db="EMBL/GenBank/DDBJ databases">
        <title>Sequencing the genomes of 1000 actinobacteria strains.</title>
        <authorList>
            <person name="Klenk H.-P."/>
        </authorList>
    </citation>
    <scope>NUCLEOTIDE SEQUENCE [LARGE SCALE GENOMIC DNA]</scope>
    <source>
        <strain evidence="10 11">DSM 45772</strain>
    </source>
</reference>
<keyword evidence="4 8" id="KW-0812">Transmembrane</keyword>
<keyword evidence="6 8" id="KW-0472">Membrane</keyword>
<feature type="domain" description="Bacterial sugar transferase" evidence="9">
    <location>
        <begin position="338"/>
        <end position="524"/>
    </location>
</feature>
<evidence type="ECO:0000256" key="5">
    <source>
        <dbReference type="ARBA" id="ARBA00022989"/>
    </source>
</evidence>
<keyword evidence="11" id="KW-1185">Reference proteome</keyword>
<dbReference type="PANTHER" id="PTHR30576:SF10">
    <property type="entry name" value="SLL5057 PROTEIN"/>
    <property type="match status" value="1"/>
</dbReference>
<dbReference type="GO" id="GO:0016780">
    <property type="term" value="F:phosphotransferase activity, for other substituted phosphate groups"/>
    <property type="evidence" value="ECO:0007669"/>
    <property type="project" value="TreeGrafter"/>
</dbReference>
<evidence type="ECO:0000259" key="9">
    <source>
        <dbReference type="Pfam" id="PF02397"/>
    </source>
</evidence>
<dbReference type="PANTHER" id="PTHR30576">
    <property type="entry name" value="COLANIC BIOSYNTHESIS UDP-GLUCOSE LIPID CARRIER TRANSFERASE"/>
    <property type="match status" value="1"/>
</dbReference>
<dbReference type="AlphaFoldDB" id="A0A7Y9J455"/>
<feature type="transmembrane region" description="Helical" evidence="8">
    <location>
        <begin position="144"/>
        <end position="164"/>
    </location>
</feature>
<gene>
    <name evidence="10" type="ORF">BJ983_000804</name>
</gene>
<feature type="transmembrane region" description="Helical" evidence="8">
    <location>
        <begin position="112"/>
        <end position="132"/>
    </location>
</feature>
<feature type="transmembrane region" description="Helical" evidence="8">
    <location>
        <begin position="170"/>
        <end position="192"/>
    </location>
</feature>
<evidence type="ECO:0000256" key="2">
    <source>
        <dbReference type="ARBA" id="ARBA00006464"/>
    </source>
</evidence>
<dbReference type="InterPro" id="IPR003362">
    <property type="entry name" value="Bact_transf"/>
</dbReference>
<comment type="subcellular location">
    <subcellularLocation>
        <location evidence="1">Membrane</location>
        <topology evidence="1">Multi-pass membrane protein</topology>
    </subcellularLocation>
</comment>
<dbReference type="InterPro" id="IPR017475">
    <property type="entry name" value="EPS_sugar_tfrase"/>
</dbReference>
<dbReference type="Pfam" id="PF13727">
    <property type="entry name" value="CoA_binding_3"/>
    <property type="match status" value="1"/>
</dbReference>
<comment type="caution">
    <text evidence="10">The sequence shown here is derived from an EMBL/GenBank/DDBJ whole genome shotgun (WGS) entry which is preliminary data.</text>
</comment>
<keyword evidence="3 10" id="KW-0808">Transferase</keyword>
<feature type="transmembrane region" description="Helical" evidence="8">
    <location>
        <begin position="344"/>
        <end position="364"/>
    </location>
</feature>
<evidence type="ECO:0000256" key="3">
    <source>
        <dbReference type="ARBA" id="ARBA00022679"/>
    </source>
</evidence>
<organism evidence="10 11">
    <name type="scientific">Actinomycetospora corticicola</name>
    <dbReference type="NCBI Taxonomy" id="663602"/>
    <lineage>
        <taxon>Bacteria</taxon>
        <taxon>Bacillati</taxon>
        <taxon>Actinomycetota</taxon>
        <taxon>Actinomycetes</taxon>
        <taxon>Pseudonocardiales</taxon>
        <taxon>Pseudonocardiaceae</taxon>
        <taxon>Actinomycetospora</taxon>
    </lineage>
</organism>
<evidence type="ECO:0000256" key="1">
    <source>
        <dbReference type="ARBA" id="ARBA00004141"/>
    </source>
</evidence>
<evidence type="ECO:0000313" key="10">
    <source>
        <dbReference type="EMBL" id="NYD34702.1"/>
    </source>
</evidence>
<dbReference type="RefSeq" id="WP_343053702.1">
    <property type="nucleotide sequence ID" value="NZ_BAABHP010000003.1"/>
</dbReference>
<evidence type="ECO:0000256" key="6">
    <source>
        <dbReference type="ARBA" id="ARBA00023136"/>
    </source>
</evidence>